<dbReference type="EMBL" id="KK914232">
    <property type="protein sequence ID" value="KDP45370.1"/>
    <property type="molecule type" value="Genomic_DNA"/>
</dbReference>
<dbReference type="AlphaFoldDB" id="A0A067LKX7"/>
<dbReference type="STRING" id="180498.A0A067LKX7"/>
<dbReference type="PANTHER" id="PTHR48047:SF51">
    <property type="entry name" value="GLYCOSYLTRANSFERASE"/>
    <property type="match status" value="1"/>
</dbReference>
<evidence type="ECO:0000313" key="4">
    <source>
        <dbReference type="EMBL" id="KDP45370.1"/>
    </source>
</evidence>
<dbReference type="PANTHER" id="PTHR48047">
    <property type="entry name" value="GLYCOSYLTRANSFERASE"/>
    <property type="match status" value="1"/>
</dbReference>
<keyword evidence="5" id="KW-1185">Reference proteome</keyword>
<dbReference type="Proteomes" id="UP000027138">
    <property type="component" value="Unassembled WGS sequence"/>
</dbReference>
<sequence length="154" mass="17439">METEMDSLPGDSKYHVVLFPFMAKGHTIPLLYLARLLLNRHVKVTIFTTPANHYFIAKSLSNTTASIIDLSFPKNTGSEMSPGIESTDQLPSTELFPSFALSTKLMQPEFERALRNLPFINFMVSDGFLWWTLESAIKFGFPRLVFFGMSNHSL</sequence>
<organism evidence="4 5">
    <name type="scientific">Jatropha curcas</name>
    <name type="common">Barbados nut</name>
    <dbReference type="NCBI Taxonomy" id="180498"/>
    <lineage>
        <taxon>Eukaryota</taxon>
        <taxon>Viridiplantae</taxon>
        <taxon>Streptophyta</taxon>
        <taxon>Embryophyta</taxon>
        <taxon>Tracheophyta</taxon>
        <taxon>Spermatophyta</taxon>
        <taxon>Magnoliopsida</taxon>
        <taxon>eudicotyledons</taxon>
        <taxon>Gunneridae</taxon>
        <taxon>Pentapetalae</taxon>
        <taxon>rosids</taxon>
        <taxon>fabids</taxon>
        <taxon>Malpighiales</taxon>
        <taxon>Euphorbiaceae</taxon>
        <taxon>Crotonoideae</taxon>
        <taxon>Jatropheae</taxon>
        <taxon>Jatropha</taxon>
    </lineage>
</organism>
<evidence type="ECO:0000313" key="5">
    <source>
        <dbReference type="Proteomes" id="UP000027138"/>
    </source>
</evidence>
<dbReference type="SUPFAM" id="SSF53756">
    <property type="entry name" value="UDP-Glycosyltransferase/glycogen phosphorylase"/>
    <property type="match status" value="1"/>
</dbReference>
<keyword evidence="2" id="KW-0328">Glycosyltransferase</keyword>
<protein>
    <submittedName>
        <fullName evidence="4">Uncharacterized protein</fullName>
    </submittedName>
</protein>
<proteinExistence type="inferred from homology"/>
<name>A0A067LKX7_JATCU</name>
<keyword evidence="2" id="KW-0808">Transferase</keyword>
<dbReference type="Gene3D" id="3.40.50.2000">
    <property type="entry name" value="Glycogen Phosphorylase B"/>
    <property type="match status" value="1"/>
</dbReference>
<evidence type="ECO:0000256" key="1">
    <source>
        <dbReference type="ARBA" id="ARBA00009995"/>
    </source>
</evidence>
<feature type="transmembrane region" description="Helical" evidence="3">
    <location>
        <begin position="14"/>
        <end position="34"/>
    </location>
</feature>
<reference evidence="4 5" key="1">
    <citation type="journal article" date="2014" name="PLoS ONE">
        <title>Global Analysis of Gene Expression Profiles in Physic Nut (Jatropha curcas L.) Seedlings Exposed to Salt Stress.</title>
        <authorList>
            <person name="Zhang L."/>
            <person name="Zhang C."/>
            <person name="Wu P."/>
            <person name="Chen Y."/>
            <person name="Li M."/>
            <person name="Jiang H."/>
            <person name="Wu G."/>
        </authorList>
    </citation>
    <scope>NUCLEOTIDE SEQUENCE [LARGE SCALE GENOMIC DNA]</scope>
    <source>
        <strain evidence="5">cv. GZQX0401</strain>
        <tissue evidence="4">Young leaves</tissue>
    </source>
</reference>
<keyword evidence="3" id="KW-0812">Transmembrane</keyword>
<keyword evidence="3" id="KW-0472">Membrane</keyword>
<dbReference type="GO" id="GO:0035251">
    <property type="term" value="F:UDP-glucosyltransferase activity"/>
    <property type="evidence" value="ECO:0007669"/>
    <property type="project" value="TreeGrafter"/>
</dbReference>
<accession>A0A067LKX7</accession>
<evidence type="ECO:0000256" key="2">
    <source>
        <dbReference type="ARBA" id="ARBA00022676"/>
    </source>
</evidence>
<keyword evidence="3" id="KW-1133">Transmembrane helix</keyword>
<gene>
    <name evidence="4" type="ORF">JCGZ_09619</name>
</gene>
<evidence type="ECO:0000256" key="3">
    <source>
        <dbReference type="SAM" id="Phobius"/>
    </source>
</evidence>
<dbReference type="OrthoDB" id="5835829at2759"/>
<comment type="similarity">
    <text evidence="1">Belongs to the UDP-glycosyltransferase family.</text>
</comment>